<feature type="transmembrane region" description="Helical" evidence="6">
    <location>
        <begin position="43"/>
        <end position="63"/>
    </location>
</feature>
<keyword evidence="9" id="KW-1185">Reference proteome</keyword>
<dbReference type="GO" id="GO:0022857">
    <property type="term" value="F:transmembrane transporter activity"/>
    <property type="evidence" value="ECO:0007669"/>
    <property type="project" value="InterPro"/>
</dbReference>
<dbReference type="SUPFAM" id="SSF103473">
    <property type="entry name" value="MFS general substrate transporter"/>
    <property type="match status" value="1"/>
</dbReference>
<feature type="transmembrane region" description="Helical" evidence="6">
    <location>
        <begin position="267"/>
        <end position="289"/>
    </location>
</feature>
<dbReference type="InterPro" id="IPR020846">
    <property type="entry name" value="MFS_dom"/>
</dbReference>
<evidence type="ECO:0000259" key="7">
    <source>
        <dbReference type="PROSITE" id="PS50850"/>
    </source>
</evidence>
<dbReference type="InterPro" id="IPR011701">
    <property type="entry name" value="MFS"/>
</dbReference>
<feature type="transmembrane region" description="Helical" evidence="6">
    <location>
        <begin position="295"/>
        <end position="319"/>
    </location>
</feature>
<feature type="transmembrane region" description="Helical" evidence="6">
    <location>
        <begin position="331"/>
        <end position="352"/>
    </location>
</feature>
<feature type="transmembrane region" description="Helical" evidence="6">
    <location>
        <begin position="358"/>
        <end position="380"/>
    </location>
</feature>
<comment type="subcellular location">
    <subcellularLocation>
        <location evidence="1">Cell membrane</location>
        <topology evidence="1">Multi-pass membrane protein</topology>
    </subcellularLocation>
</comment>
<feature type="transmembrane region" description="Helical" evidence="6">
    <location>
        <begin position="12"/>
        <end position="31"/>
    </location>
</feature>
<evidence type="ECO:0000256" key="4">
    <source>
        <dbReference type="ARBA" id="ARBA00022989"/>
    </source>
</evidence>
<keyword evidence="3 6" id="KW-0812">Transmembrane</keyword>
<evidence type="ECO:0000256" key="5">
    <source>
        <dbReference type="ARBA" id="ARBA00023136"/>
    </source>
</evidence>
<gene>
    <name evidence="8" type="ORF">SAMN05421734_10164</name>
</gene>
<organism evidence="8 9">
    <name type="scientific">Pelagirhabdus alkalitolerans</name>
    <dbReference type="NCBI Taxonomy" id="1612202"/>
    <lineage>
        <taxon>Bacteria</taxon>
        <taxon>Bacillati</taxon>
        <taxon>Bacillota</taxon>
        <taxon>Bacilli</taxon>
        <taxon>Bacillales</taxon>
        <taxon>Bacillaceae</taxon>
        <taxon>Pelagirhabdus</taxon>
    </lineage>
</organism>
<protein>
    <submittedName>
        <fullName evidence="8">Predicted arabinose efflux permease, MFS family</fullName>
    </submittedName>
</protein>
<feature type="transmembrane region" description="Helical" evidence="6">
    <location>
        <begin position="75"/>
        <end position="101"/>
    </location>
</feature>
<feature type="transmembrane region" description="Helical" evidence="6">
    <location>
        <begin position="213"/>
        <end position="232"/>
    </location>
</feature>
<dbReference type="GO" id="GO:0005886">
    <property type="term" value="C:plasma membrane"/>
    <property type="evidence" value="ECO:0007669"/>
    <property type="project" value="UniProtKB-SubCell"/>
</dbReference>
<keyword evidence="2" id="KW-0813">Transport</keyword>
<keyword evidence="4 6" id="KW-1133">Transmembrane helix</keyword>
<accession>A0A1G6GHI4</accession>
<evidence type="ECO:0000256" key="2">
    <source>
        <dbReference type="ARBA" id="ARBA00022448"/>
    </source>
</evidence>
<dbReference type="Proteomes" id="UP000242949">
    <property type="component" value="Unassembled WGS sequence"/>
</dbReference>
<dbReference type="PANTHER" id="PTHR23531:SF2">
    <property type="entry name" value="PERMEASE"/>
    <property type="match status" value="1"/>
</dbReference>
<dbReference type="AlphaFoldDB" id="A0A1G6GHI4"/>
<name>A0A1G6GHI4_9BACI</name>
<reference evidence="9" key="1">
    <citation type="submission" date="2016-09" db="EMBL/GenBank/DDBJ databases">
        <authorList>
            <person name="Varghese N."/>
            <person name="Submissions S."/>
        </authorList>
    </citation>
    <scope>NUCLEOTIDE SEQUENCE [LARGE SCALE GENOMIC DNA]</scope>
    <source>
        <strain evidence="9">S5</strain>
    </source>
</reference>
<dbReference type="RefSeq" id="WP_090791629.1">
    <property type="nucleotide sequence ID" value="NZ_FMYI01000001.1"/>
</dbReference>
<dbReference type="InterPro" id="IPR052714">
    <property type="entry name" value="MFS_Exporter"/>
</dbReference>
<dbReference type="OrthoDB" id="9814001at2"/>
<feature type="transmembrane region" description="Helical" evidence="6">
    <location>
        <begin position="238"/>
        <end position="255"/>
    </location>
</feature>
<dbReference type="EMBL" id="FMYI01000001">
    <property type="protein sequence ID" value="SDB81215.1"/>
    <property type="molecule type" value="Genomic_DNA"/>
</dbReference>
<feature type="domain" description="Major facilitator superfamily (MFS) profile" evidence="7">
    <location>
        <begin position="9"/>
        <end position="382"/>
    </location>
</feature>
<keyword evidence="5 6" id="KW-0472">Membrane</keyword>
<evidence type="ECO:0000256" key="6">
    <source>
        <dbReference type="SAM" id="Phobius"/>
    </source>
</evidence>
<evidence type="ECO:0000256" key="3">
    <source>
        <dbReference type="ARBA" id="ARBA00022692"/>
    </source>
</evidence>
<dbReference type="STRING" id="1612202.SAMN05421734_10164"/>
<dbReference type="InterPro" id="IPR036259">
    <property type="entry name" value="MFS_trans_sf"/>
</dbReference>
<dbReference type="Pfam" id="PF07690">
    <property type="entry name" value="MFS_1"/>
    <property type="match status" value="1"/>
</dbReference>
<proteinExistence type="predicted"/>
<evidence type="ECO:0000313" key="8">
    <source>
        <dbReference type="EMBL" id="SDB81215.1"/>
    </source>
</evidence>
<dbReference type="Gene3D" id="1.20.1250.20">
    <property type="entry name" value="MFS general substrate transporter like domains"/>
    <property type="match status" value="1"/>
</dbReference>
<dbReference type="PANTHER" id="PTHR23531">
    <property type="entry name" value="QUINOLENE RESISTANCE PROTEIN NORA"/>
    <property type="match status" value="1"/>
</dbReference>
<sequence>MKEKIWTRDFALICVANFFIFLGFQMTLPTVPLLVQSLGGTDQIIGLITGVFSFSSILFRPYAGHALESKGRQPIYMLGLAIFVLSVGSYAIVPSIIFLILMRLVQGAGWGLSTTATGTIVSDFTPQARRGEGMAYFGFSGNLALAIGPSLGLTLAGALSYTQLFLIIASTGLIAFVLASRIQYKKIEDLPQPEKSTTVKFDIFEKSAVTPSILLFFVTVTFGGITSFLPLYTAQEGVSGIEFYFLFYAIALLISKTFAGKLYDVKGHIYVFLPGGVLVVLAMLTLFIMPDTWALLLAGTLYGLGFGSIQPALQAWAINQSPANRRGMANATFFGSFDLGVGTGAMVFGLIATAFGYAYIYLAAALSVATAMVIYTILVIKKWA</sequence>
<feature type="transmembrane region" description="Helical" evidence="6">
    <location>
        <begin position="161"/>
        <end position="179"/>
    </location>
</feature>
<dbReference type="CDD" id="cd17489">
    <property type="entry name" value="MFS_YfcJ_like"/>
    <property type="match status" value="1"/>
</dbReference>
<evidence type="ECO:0000256" key="1">
    <source>
        <dbReference type="ARBA" id="ARBA00004651"/>
    </source>
</evidence>
<evidence type="ECO:0000313" key="9">
    <source>
        <dbReference type="Proteomes" id="UP000242949"/>
    </source>
</evidence>
<dbReference type="PROSITE" id="PS50850">
    <property type="entry name" value="MFS"/>
    <property type="match status" value="1"/>
</dbReference>